<keyword evidence="2" id="KW-1185">Reference proteome</keyword>
<dbReference type="EMBL" id="JARWBG010000008">
    <property type="protein sequence ID" value="MDH2389079.1"/>
    <property type="molecule type" value="Genomic_DNA"/>
</dbReference>
<reference evidence="1 2" key="1">
    <citation type="submission" date="2023-04" db="EMBL/GenBank/DDBJ databases">
        <title>Streptomyces chengmaiensis sp. nov. isolated from the stem of mangrove plant in Hainan.</title>
        <authorList>
            <person name="Huang X."/>
            <person name="Zhou S."/>
            <person name="Chu X."/>
            <person name="Xie Y."/>
            <person name="Lin Y."/>
        </authorList>
    </citation>
    <scope>NUCLEOTIDE SEQUENCE [LARGE SCALE GENOMIC DNA]</scope>
    <source>
        <strain evidence="1 2">HNM0663</strain>
    </source>
</reference>
<evidence type="ECO:0008006" key="3">
    <source>
        <dbReference type="Google" id="ProtNLM"/>
    </source>
</evidence>
<protein>
    <recommendedName>
        <fullName evidence="3">HEAT repeat domain-containing protein</fullName>
    </recommendedName>
</protein>
<evidence type="ECO:0000313" key="1">
    <source>
        <dbReference type="EMBL" id="MDH2389079.1"/>
    </source>
</evidence>
<sequence>MHGELNQQRYEERRRREESLAASLDRLPIQEFLFLYRACLDQEDGAPSLEISRFEDRRDIYLEESMDSYIGSLSTRHPERAKEIFFSFAGSPLKQERHRVAHLARPLMQVDHDIAIDLWERLLRDPEHEVRAKAFDEMEDALEDPELTPADIFRLTNAYHEAEQDENLHDPVRHAGELALRRLVSLMDSENES</sequence>
<gene>
    <name evidence="1" type="ORF">QCN29_09800</name>
</gene>
<accession>A0ABT6HM00</accession>
<comment type="caution">
    <text evidence="1">The sequence shown here is derived from an EMBL/GenBank/DDBJ whole genome shotgun (WGS) entry which is preliminary data.</text>
</comment>
<evidence type="ECO:0000313" key="2">
    <source>
        <dbReference type="Proteomes" id="UP001223144"/>
    </source>
</evidence>
<proteinExistence type="predicted"/>
<organism evidence="1 2">
    <name type="scientific">Streptomyces chengmaiensis</name>
    <dbReference type="NCBI Taxonomy" id="3040919"/>
    <lineage>
        <taxon>Bacteria</taxon>
        <taxon>Bacillati</taxon>
        <taxon>Actinomycetota</taxon>
        <taxon>Actinomycetes</taxon>
        <taxon>Kitasatosporales</taxon>
        <taxon>Streptomycetaceae</taxon>
        <taxon>Streptomyces</taxon>
    </lineage>
</organism>
<dbReference type="Proteomes" id="UP001223144">
    <property type="component" value="Unassembled WGS sequence"/>
</dbReference>
<name>A0ABT6HM00_9ACTN</name>